<reference evidence="1" key="1">
    <citation type="journal article" date="2023" name="IMA Fungus">
        <title>Comparative genomic study of the Penicillium genus elucidates a diverse pangenome and 15 lateral gene transfer events.</title>
        <authorList>
            <person name="Petersen C."/>
            <person name="Sorensen T."/>
            <person name="Nielsen M.R."/>
            <person name="Sondergaard T.E."/>
            <person name="Sorensen J.L."/>
            <person name="Fitzpatrick D.A."/>
            <person name="Frisvad J.C."/>
            <person name="Nielsen K.L."/>
        </authorList>
    </citation>
    <scope>NUCLEOTIDE SEQUENCE</scope>
    <source>
        <strain evidence="1">IBT 17514</strain>
    </source>
</reference>
<accession>A0AAD6HAU8</accession>
<gene>
    <name evidence="1" type="ORF">N7493_011541</name>
</gene>
<keyword evidence="2" id="KW-1185">Reference proteome</keyword>
<proteinExistence type="predicted"/>
<evidence type="ECO:0000313" key="2">
    <source>
        <dbReference type="Proteomes" id="UP001215712"/>
    </source>
</evidence>
<name>A0AAD6HAU8_9EURO</name>
<comment type="caution">
    <text evidence="1">The sequence shown here is derived from an EMBL/GenBank/DDBJ whole genome shotgun (WGS) entry which is preliminary data.</text>
</comment>
<sequence>MDVPQFDWEEHIRDVTYSGLYGSNNGDYRWTSTMLRRQRERQDVLDITDTHYDRQQSDATCSTFEATLNEWFEGTGFYFLHGLHMMLRTYTMASTLPIRDGPDDHKLCLVTLTNWSEMTADVA</sequence>
<protein>
    <submittedName>
        <fullName evidence="1">Uncharacterized protein</fullName>
    </submittedName>
</protein>
<reference evidence="1" key="2">
    <citation type="submission" date="2023-01" db="EMBL/GenBank/DDBJ databases">
        <authorList>
            <person name="Petersen C."/>
        </authorList>
    </citation>
    <scope>NUCLEOTIDE SEQUENCE</scope>
    <source>
        <strain evidence="1">IBT 17514</strain>
    </source>
</reference>
<dbReference type="AlphaFoldDB" id="A0AAD6HAU8"/>
<dbReference type="Proteomes" id="UP001215712">
    <property type="component" value="Unassembled WGS sequence"/>
</dbReference>
<organism evidence="1 2">
    <name type="scientific">Penicillium malachiteum</name>
    <dbReference type="NCBI Taxonomy" id="1324776"/>
    <lineage>
        <taxon>Eukaryota</taxon>
        <taxon>Fungi</taxon>
        <taxon>Dikarya</taxon>
        <taxon>Ascomycota</taxon>
        <taxon>Pezizomycotina</taxon>
        <taxon>Eurotiomycetes</taxon>
        <taxon>Eurotiomycetidae</taxon>
        <taxon>Eurotiales</taxon>
        <taxon>Aspergillaceae</taxon>
        <taxon>Penicillium</taxon>
    </lineage>
</organism>
<evidence type="ECO:0000313" key="1">
    <source>
        <dbReference type="EMBL" id="KAJ5703616.1"/>
    </source>
</evidence>
<dbReference type="EMBL" id="JAQJAN010000021">
    <property type="protein sequence ID" value="KAJ5703616.1"/>
    <property type="molecule type" value="Genomic_DNA"/>
</dbReference>